<evidence type="ECO:0000256" key="4">
    <source>
        <dbReference type="ARBA" id="ARBA00022777"/>
    </source>
</evidence>
<protein>
    <recommendedName>
        <fullName evidence="1">non-specific serine/threonine protein kinase</fullName>
        <ecNumber evidence="1">2.7.11.1</ecNumber>
    </recommendedName>
</protein>
<dbReference type="InterPro" id="IPR003152">
    <property type="entry name" value="FATC_dom"/>
</dbReference>
<dbReference type="GO" id="GO:0004674">
    <property type="term" value="F:protein serine/threonine kinase activity"/>
    <property type="evidence" value="ECO:0007669"/>
    <property type="project" value="UniProtKB-EC"/>
</dbReference>
<feature type="domain" description="PI3K/PI4K catalytic" evidence="6">
    <location>
        <begin position="198"/>
        <end position="499"/>
    </location>
</feature>
<dbReference type="EMBL" id="VCGU01000009">
    <property type="protein sequence ID" value="TRY69932.1"/>
    <property type="molecule type" value="Genomic_DNA"/>
</dbReference>
<keyword evidence="4" id="KW-0418">Kinase</keyword>
<evidence type="ECO:0000313" key="9">
    <source>
        <dbReference type="Proteomes" id="UP000318571"/>
    </source>
</evidence>
<comment type="caution">
    <text evidence="8">The sequence shown here is derived from an EMBL/GenBank/DDBJ whole genome shotgun (WGS) entry which is preliminary data.</text>
</comment>
<dbReference type="PROSITE" id="PS51190">
    <property type="entry name" value="FATC"/>
    <property type="match status" value="1"/>
</dbReference>
<evidence type="ECO:0000256" key="5">
    <source>
        <dbReference type="ARBA" id="ARBA00022840"/>
    </source>
</evidence>
<keyword evidence="5" id="KW-0067">ATP-binding</keyword>
<dbReference type="SMART" id="SM01343">
    <property type="entry name" value="FATC"/>
    <property type="match status" value="1"/>
</dbReference>
<evidence type="ECO:0000256" key="1">
    <source>
        <dbReference type="ARBA" id="ARBA00012513"/>
    </source>
</evidence>
<evidence type="ECO:0000256" key="3">
    <source>
        <dbReference type="ARBA" id="ARBA00022741"/>
    </source>
</evidence>
<gene>
    <name evidence="8" type="ORF">TCAL_02827</name>
</gene>
<dbReference type="InterPro" id="IPR000403">
    <property type="entry name" value="PI3/4_kinase_cat_dom"/>
</dbReference>
<dbReference type="GO" id="GO:0000723">
    <property type="term" value="P:telomere maintenance"/>
    <property type="evidence" value="ECO:0007669"/>
    <property type="project" value="TreeGrafter"/>
</dbReference>
<keyword evidence="3" id="KW-0547">Nucleotide-binding</keyword>
<organism evidence="8 9">
    <name type="scientific">Tigriopus californicus</name>
    <name type="common">Marine copepod</name>
    <dbReference type="NCBI Taxonomy" id="6832"/>
    <lineage>
        <taxon>Eukaryota</taxon>
        <taxon>Metazoa</taxon>
        <taxon>Ecdysozoa</taxon>
        <taxon>Arthropoda</taxon>
        <taxon>Crustacea</taxon>
        <taxon>Multicrustacea</taxon>
        <taxon>Hexanauplia</taxon>
        <taxon>Copepoda</taxon>
        <taxon>Harpacticoida</taxon>
        <taxon>Harpacticidae</taxon>
        <taxon>Tigriopus</taxon>
    </lineage>
</organism>
<dbReference type="Gene3D" id="3.30.1010.10">
    <property type="entry name" value="Phosphatidylinositol 3-kinase Catalytic Subunit, Chain A, domain 4"/>
    <property type="match status" value="1"/>
</dbReference>
<dbReference type="PROSITE" id="PS00915">
    <property type="entry name" value="PI3_4_KINASE_1"/>
    <property type="match status" value="1"/>
</dbReference>
<proteinExistence type="predicted"/>
<dbReference type="PANTHER" id="PTHR11139:SF68">
    <property type="entry name" value="DNA-DEPENDENT PROTEIN KINASE CATALYTIC SUBUNIT"/>
    <property type="match status" value="1"/>
</dbReference>
<dbReference type="SMART" id="SM00146">
    <property type="entry name" value="PI3Kc"/>
    <property type="match status" value="1"/>
</dbReference>
<dbReference type="Proteomes" id="UP000318571">
    <property type="component" value="Chromosome 9"/>
</dbReference>
<dbReference type="Pfam" id="PF00454">
    <property type="entry name" value="PI3_PI4_kinase"/>
    <property type="match status" value="1"/>
</dbReference>
<feature type="domain" description="FATC" evidence="7">
    <location>
        <begin position="541"/>
        <end position="573"/>
    </location>
</feature>
<sequence length="573" mass="65002">MWSNQLVSFLGTTISAFVEPIILRIARHYPQAVQHAFQMFQNNRRFAKIDSLLYPGPVQAQILEGLSHLCIPYLPLLDSISSSKNQSPSGKPAIVNEVKSFLTRIKTDKVMYGRLYQKMQNESQDVLKDLEKATQPRAVAEKVREKMRRLPSSKLLEDYVPFLQSYHMCDHVEQVELPGQYQKFQKPNLEDIVRICYFEKTVQPFSSLRKPIKFTIVGDNGKKYDFIAKCGEDLRQDERIEQLFKLCNDIFQSSQLHIRTYSVLPLSTSCGLIECVPNISPYKALAQKNNPLGIGCAKPEDFKKVIKMSAKARRDAFLTGTQALDHTIFSNSLQDLSISPEGFFFMRDNFIRTHATHSVIGWLLSIGDRHADNLLISRITGESIPIDFGYAFGVTAHLPIIELVPFRLTPQMQELIKPFERQGPIREVMIRALQLVKDNSEAFISALRVFSREPTLDWVESAAREAQFSSGSSSGKDDSIQFYPERKVEIVERKLAGDHPSLVATDEVSHGRYRDKAQIECMRNVLLGEADSKRNSLASSRVLSTEEQVDCLLEAATDPSILRCAFVGWAPYI</sequence>
<dbReference type="AlphaFoldDB" id="A0A553NWX8"/>
<dbReference type="PROSITE" id="PS50290">
    <property type="entry name" value="PI3_4_KINASE_3"/>
    <property type="match status" value="1"/>
</dbReference>
<dbReference type="OMA" id="IEWMNDT"/>
<dbReference type="Gene3D" id="1.10.1070.11">
    <property type="entry name" value="Phosphatidylinositol 3-/4-kinase, catalytic domain"/>
    <property type="match status" value="1"/>
</dbReference>
<dbReference type="InterPro" id="IPR050517">
    <property type="entry name" value="DDR_Repair_Kinase"/>
</dbReference>
<dbReference type="PANTHER" id="PTHR11139">
    <property type="entry name" value="ATAXIA TELANGIECTASIA MUTATED ATM -RELATED"/>
    <property type="match status" value="1"/>
</dbReference>
<dbReference type="InterPro" id="IPR036940">
    <property type="entry name" value="PI3/4_kinase_cat_sf"/>
</dbReference>
<dbReference type="GO" id="GO:0006302">
    <property type="term" value="P:double-strand break repair"/>
    <property type="evidence" value="ECO:0007669"/>
    <property type="project" value="TreeGrafter"/>
</dbReference>
<dbReference type="GO" id="GO:0005634">
    <property type="term" value="C:nucleus"/>
    <property type="evidence" value="ECO:0007669"/>
    <property type="project" value="TreeGrafter"/>
</dbReference>
<dbReference type="InterPro" id="IPR018936">
    <property type="entry name" value="PI3/4_kinase_CS"/>
</dbReference>
<name>A0A553NWX8_TIGCA</name>
<dbReference type="SUPFAM" id="SSF56112">
    <property type="entry name" value="Protein kinase-like (PK-like)"/>
    <property type="match status" value="1"/>
</dbReference>
<evidence type="ECO:0000259" key="7">
    <source>
        <dbReference type="PROSITE" id="PS51190"/>
    </source>
</evidence>
<evidence type="ECO:0000259" key="6">
    <source>
        <dbReference type="PROSITE" id="PS50290"/>
    </source>
</evidence>
<reference evidence="8 9" key="1">
    <citation type="journal article" date="2018" name="Nat. Ecol. Evol.">
        <title>Genomic signatures of mitonuclear coevolution across populations of Tigriopus californicus.</title>
        <authorList>
            <person name="Barreto F.S."/>
            <person name="Watson E.T."/>
            <person name="Lima T.G."/>
            <person name="Willett C.S."/>
            <person name="Edmands S."/>
            <person name="Li W."/>
            <person name="Burton R.S."/>
        </authorList>
    </citation>
    <scope>NUCLEOTIDE SEQUENCE [LARGE SCALE GENOMIC DNA]</scope>
    <source>
        <strain evidence="8 9">San Diego</strain>
    </source>
</reference>
<dbReference type="GO" id="GO:0005524">
    <property type="term" value="F:ATP binding"/>
    <property type="evidence" value="ECO:0007669"/>
    <property type="project" value="UniProtKB-KW"/>
</dbReference>
<dbReference type="InterPro" id="IPR011009">
    <property type="entry name" value="Kinase-like_dom_sf"/>
</dbReference>
<keyword evidence="9" id="KW-1185">Reference proteome</keyword>
<dbReference type="STRING" id="6832.A0A553NWX8"/>
<dbReference type="Pfam" id="PF02260">
    <property type="entry name" value="FATC"/>
    <property type="match status" value="1"/>
</dbReference>
<evidence type="ECO:0000313" key="8">
    <source>
        <dbReference type="EMBL" id="TRY69932.1"/>
    </source>
</evidence>
<dbReference type="EC" id="2.7.11.1" evidence="1"/>
<accession>A0A553NWX8</accession>
<dbReference type="PROSITE" id="PS00916">
    <property type="entry name" value="PI3_4_KINASE_2"/>
    <property type="match status" value="1"/>
</dbReference>
<keyword evidence="2" id="KW-0808">Transferase</keyword>
<evidence type="ECO:0000256" key="2">
    <source>
        <dbReference type="ARBA" id="ARBA00022679"/>
    </source>
</evidence>